<feature type="non-terminal residue" evidence="1">
    <location>
        <position position="36"/>
    </location>
</feature>
<gene>
    <name evidence="1" type="ORF">METZ01_LOCUS269639</name>
</gene>
<evidence type="ECO:0000313" key="1">
    <source>
        <dbReference type="EMBL" id="SVC16785.1"/>
    </source>
</evidence>
<reference evidence="1" key="1">
    <citation type="submission" date="2018-05" db="EMBL/GenBank/DDBJ databases">
        <authorList>
            <person name="Lanie J.A."/>
            <person name="Ng W.-L."/>
            <person name="Kazmierczak K.M."/>
            <person name="Andrzejewski T.M."/>
            <person name="Davidsen T.M."/>
            <person name="Wayne K.J."/>
            <person name="Tettelin H."/>
            <person name="Glass J.I."/>
            <person name="Rusch D."/>
            <person name="Podicherti R."/>
            <person name="Tsui H.-C.T."/>
            <person name="Winkler M.E."/>
        </authorList>
    </citation>
    <scope>NUCLEOTIDE SEQUENCE</scope>
</reference>
<dbReference type="EMBL" id="UINC01077042">
    <property type="protein sequence ID" value="SVC16785.1"/>
    <property type="molecule type" value="Genomic_DNA"/>
</dbReference>
<dbReference type="AlphaFoldDB" id="A0A382JYR7"/>
<sequence>VLNIHRKEIRAAFQRVDWPLWDTTASGKNIEVHSTA</sequence>
<organism evidence="1">
    <name type="scientific">marine metagenome</name>
    <dbReference type="NCBI Taxonomy" id="408172"/>
    <lineage>
        <taxon>unclassified sequences</taxon>
        <taxon>metagenomes</taxon>
        <taxon>ecological metagenomes</taxon>
    </lineage>
</organism>
<proteinExistence type="predicted"/>
<protein>
    <submittedName>
        <fullName evidence="1">Uncharacterized protein</fullName>
    </submittedName>
</protein>
<name>A0A382JYR7_9ZZZZ</name>
<accession>A0A382JYR7</accession>
<feature type="non-terminal residue" evidence="1">
    <location>
        <position position="1"/>
    </location>
</feature>